<dbReference type="Gene3D" id="3.40.1580.10">
    <property type="entry name" value="SMI1/KNR4-like"/>
    <property type="match status" value="1"/>
</dbReference>
<name>A0A9X1B8V4_9GAMM</name>
<protein>
    <recommendedName>
        <fullName evidence="1">Knr4/Smi1-like domain-containing protein</fullName>
    </recommendedName>
</protein>
<sequence>MSSIILEPKEKLTESKIINAEEEINLKLPSDYKKFLLRTNGGYPEKGAFMIDFGHDRIQIGHVNYFLSIYDGEHSNLVDYVKTYTERLPEGLLPVAYDDQGNLVVLKINGENKGKVYFWDHDQEGYDDYDPEKPEMGFVADNFDKFISELGKADSST</sequence>
<gene>
    <name evidence="2" type="ORF">CKO25_11100</name>
</gene>
<dbReference type="AlphaFoldDB" id="A0A9X1B8V4"/>
<dbReference type="SUPFAM" id="SSF160631">
    <property type="entry name" value="SMI1/KNR4-like"/>
    <property type="match status" value="1"/>
</dbReference>
<evidence type="ECO:0000259" key="1">
    <source>
        <dbReference type="SMART" id="SM00860"/>
    </source>
</evidence>
<dbReference type="EMBL" id="NRSD01000010">
    <property type="protein sequence ID" value="MBK1645182.1"/>
    <property type="molecule type" value="Genomic_DNA"/>
</dbReference>
<dbReference type="InterPro" id="IPR037883">
    <property type="entry name" value="Knr4/Smi1-like_sf"/>
</dbReference>
<dbReference type="RefSeq" id="WP_200387988.1">
    <property type="nucleotide sequence ID" value="NZ_NRSD01000010.1"/>
</dbReference>
<dbReference type="SMART" id="SM00860">
    <property type="entry name" value="SMI1_KNR4"/>
    <property type="match status" value="1"/>
</dbReference>
<feature type="domain" description="Knr4/Smi1-like" evidence="1">
    <location>
        <begin position="11"/>
        <end position="149"/>
    </location>
</feature>
<dbReference type="Proteomes" id="UP001138802">
    <property type="component" value="Unassembled WGS sequence"/>
</dbReference>
<proteinExistence type="predicted"/>
<evidence type="ECO:0000313" key="2">
    <source>
        <dbReference type="EMBL" id="MBK1645182.1"/>
    </source>
</evidence>
<reference evidence="2 3" key="1">
    <citation type="journal article" date="2020" name="Microorganisms">
        <title>Osmotic Adaptation and Compatible Solute Biosynthesis of Phototrophic Bacteria as Revealed from Genome Analyses.</title>
        <authorList>
            <person name="Imhoff J.F."/>
            <person name="Rahn T."/>
            <person name="Kunzel S."/>
            <person name="Keller A."/>
            <person name="Neulinger S.C."/>
        </authorList>
    </citation>
    <scope>NUCLEOTIDE SEQUENCE [LARGE SCALE GENOMIC DNA]</scope>
    <source>
        <strain evidence="2 3">DSM 21303</strain>
    </source>
</reference>
<evidence type="ECO:0000313" key="3">
    <source>
        <dbReference type="Proteomes" id="UP001138802"/>
    </source>
</evidence>
<dbReference type="InterPro" id="IPR018958">
    <property type="entry name" value="Knr4/Smi1-like_dom"/>
</dbReference>
<comment type="caution">
    <text evidence="2">The sequence shown here is derived from an EMBL/GenBank/DDBJ whole genome shotgun (WGS) entry which is preliminary data.</text>
</comment>
<keyword evidence="3" id="KW-1185">Reference proteome</keyword>
<dbReference type="Pfam" id="PF09346">
    <property type="entry name" value="SMI1_KNR4"/>
    <property type="match status" value="1"/>
</dbReference>
<organism evidence="2 3">
    <name type="scientific">Thiocapsa imhoffii</name>
    <dbReference type="NCBI Taxonomy" id="382777"/>
    <lineage>
        <taxon>Bacteria</taxon>
        <taxon>Pseudomonadati</taxon>
        <taxon>Pseudomonadota</taxon>
        <taxon>Gammaproteobacteria</taxon>
        <taxon>Chromatiales</taxon>
        <taxon>Chromatiaceae</taxon>
        <taxon>Thiocapsa</taxon>
    </lineage>
</organism>
<accession>A0A9X1B8V4</accession>